<proteinExistence type="predicted"/>
<dbReference type="Gene3D" id="3.80.10.10">
    <property type="entry name" value="Ribonuclease Inhibitor"/>
    <property type="match status" value="1"/>
</dbReference>
<name>A0AAW0E4J7_9AGAR</name>
<feature type="domain" description="F-box" evidence="1">
    <location>
        <begin position="15"/>
        <end position="55"/>
    </location>
</feature>
<evidence type="ECO:0000259" key="1">
    <source>
        <dbReference type="Pfam" id="PF12937"/>
    </source>
</evidence>
<dbReference type="InterPro" id="IPR032675">
    <property type="entry name" value="LRR_dom_sf"/>
</dbReference>
<dbReference type="Proteomes" id="UP001383192">
    <property type="component" value="Unassembled WGS sequence"/>
</dbReference>
<protein>
    <recommendedName>
        <fullName evidence="1">F-box domain-containing protein</fullName>
    </recommendedName>
</protein>
<dbReference type="AlphaFoldDB" id="A0AAW0E4J7"/>
<dbReference type="CDD" id="cd09917">
    <property type="entry name" value="F-box_SF"/>
    <property type="match status" value="1"/>
</dbReference>
<dbReference type="SUPFAM" id="SSF52047">
    <property type="entry name" value="RNI-like"/>
    <property type="match status" value="1"/>
</dbReference>
<dbReference type="Gene3D" id="1.20.1280.50">
    <property type="match status" value="1"/>
</dbReference>
<reference evidence="2 3" key="1">
    <citation type="submission" date="2024-01" db="EMBL/GenBank/DDBJ databases">
        <title>A draft genome for a cacao thread blight-causing isolate of Paramarasmius palmivorus.</title>
        <authorList>
            <person name="Baruah I.K."/>
            <person name="Bukari Y."/>
            <person name="Amoako-Attah I."/>
            <person name="Meinhardt L.W."/>
            <person name="Bailey B.A."/>
            <person name="Cohen S.P."/>
        </authorList>
    </citation>
    <scope>NUCLEOTIDE SEQUENCE [LARGE SCALE GENOMIC DNA]</scope>
    <source>
        <strain evidence="2 3">GH-12</strain>
    </source>
</reference>
<dbReference type="InterPro" id="IPR036047">
    <property type="entry name" value="F-box-like_dom_sf"/>
</dbReference>
<organism evidence="2 3">
    <name type="scientific">Paramarasmius palmivorus</name>
    <dbReference type="NCBI Taxonomy" id="297713"/>
    <lineage>
        <taxon>Eukaryota</taxon>
        <taxon>Fungi</taxon>
        <taxon>Dikarya</taxon>
        <taxon>Basidiomycota</taxon>
        <taxon>Agaricomycotina</taxon>
        <taxon>Agaricomycetes</taxon>
        <taxon>Agaricomycetidae</taxon>
        <taxon>Agaricales</taxon>
        <taxon>Marasmiineae</taxon>
        <taxon>Marasmiaceae</taxon>
        <taxon>Paramarasmius</taxon>
    </lineage>
</organism>
<evidence type="ECO:0000313" key="2">
    <source>
        <dbReference type="EMBL" id="KAK7059216.1"/>
    </source>
</evidence>
<sequence>MDIEDIQTADMRRLYDLPDELWAEILERVARPSDLLHAMLACKRFYHYARLPLYHIVHYRSPRRMERNAVFLARRPTYDPLLVATKAVIVSGELGRGLRPASREHLRITSLLLDLGGQRSGQNPSPYNTLHSLLQTTFAPTLTKLVFIGANIPASFFKLLPTLPHLHRLYLHSSSPEAHINSYRNLSVWHPSGSGQDSQAFNLPVLPHLVELRAWRLEWFDPHRHPHVLSYIDTIDIIRVAPNLHTLWIDWSSIISGRLLSSDFDHLALSLRVLHLRFPPLPTHSHHEYEEEEHEDSRASENLARFLRRCENLEELVIAGIVASDTYKHERRGLGLQRLKVYHGPLDFLLFVAGTHTNQLEAITISTVALPRSRSEYGRWETEAQVFCSMLRRLDSPALRELNFSCHEWNNELIFCVVKSFPSLNTLRIAFLHGDIEEVWALRRLSIQADMMLQSIGVSSNVRDAGDCCAEPESPLADPEDIKEVLAGWRKHTVNLNEVRLTAGGVWTRGRDIYSDAELLAMPQKVKGRMFDAQGRVWGEWRMREVSSSEVDAMWFDAELEKRRELRAFM</sequence>
<dbReference type="Pfam" id="PF12937">
    <property type="entry name" value="F-box-like"/>
    <property type="match status" value="1"/>
</dbReference>
<dbReference type="EMBL" id="JAYKXP010000004">
    <property type="protein sequence ID" value="KAK7059216.1"/>
    <property type="molecule type" value="Genomic_DNA"/>
</dbReference>
<dbReference type="SUPFAM" id="SSF81383">
    <property type="entry name" value="F-box domain"/>
    <property type="match status" value="1"/>
</dbReference>
<dbReference type="InterPro" id="IPR001810">
    <property type="entry name" value="F-box_dom"/>
</dbReference>
<gene>
    <name evidence="2" type="ORF">VNI00_001843</name>
</gene>
<evidence type="ECO:0000313" key="3">
    <source>
        <dbReference type="Proteomes" id="UP001383192"/>
    </source>
</evidence>
<accession>A0AAW0E4J7</accession>
<comment type="caution">
    <text evidence="2">The sequence shown here is derived from an EMBL/GenBank/DDBJ whole genome shotgun (WGS) entry which is preliminary data.</text>
</comment>
<keyword evidence="3" id="KW-1185">Reference proteome</keyword>